<dbReference type="RefSeq" id="YP_009710609.1">
    <property type="nucleotide sequence ID" value="NC_045196.1"/>
</dbReference>
<sequence>MKTIKDILQKYIGPRFLAAMTAYSWYQSRFGPQSSTLLKTERDKAIAYFNTAREELSNAVSTVQDYQYRDIILQDRTEIISKGDKISNKCVSSGVLPPL</sequence>
<dbReference type="AlphaFoldDB" id="A0A5Q0N2G6"/>
<gene>
    <name evidence="1" type="primary">orf99</name>
</gene>
<proteinExistence type="predicted"/>
<protein>
    <submittedName>
        <fullName evidence="1">Uncharacterized protein</fullName>
    </submittedName>
</protein>
<name>A0A5Q0N2G6_AMABI</name>
<organism evidence="1">
    <name type="scientific">Amanita bisporigera</name>
    <name type="common">Destroying angel</name>
    <dbReference type="NCBI Taxonomy" id="87325"/>
    <lineage>
        <taxon>Eukaryota</taxon>
        <taxon>Fungi</taxon>
        <taxon>Dikarya</taxon>
        <taxon>Basidiomycota</taxon>
        <taxon>Agaricomycotina</taxon>
        <taxon>Agaricomycetes</taxon>
        <taxon>Agaricomycetidae</taxon>
        <taxon>Agaricales</taxon>
        <taxon>Pluteineae</taxon>
        <taxon>Amanitaceae</taxon>
        <taxon>Amanita</taxon>
    </lineage>
</organism>
<evidence type="ECO:0000313" key="1">
    <source>
        <dbReference type="EMBL" id="QFZ98558.1"/>
    </source>
</evidence>
<accession>A0A5Q0N2G6</accession>
<dbReference type="EMBL" id="MK993556">
    <property type="protein sequence ID" value="QFZ98558.1"/>
    <property type="molecule type" value="Genomic_DNA"/>
</dbReference>
<keyword evidence="1" id="KW-0496">Mitochondrion</keyword>
<geneLocation type="mitochondrion" evidence="1"/>
<reference evidence="1" key="1">
    <citation type="journal article" name="Front. Microbiol.">
        <title>Comparative Mitogenome Analysis Reveals Mitochondrial Genome Differentiation in Ectomycorrhizal and Asymbiotic Amanita Species.</title>
        <authorList>
            <person name="Li Q."/>
            <person name="He X."/>
            <person name="Ren Y."/>
            <person name="Xiong C."/>
            <person name="Jin X."/>
            <person name="Peng L."/>
            <person name="Huang W."/>
        </authorList>
    </citation>
    <scope>NUCLEOTIDE SEQUENCE</scope>
</reference>
<dbReference type="GeneID" id="42437677"/>